<evidence type="ECO:0000259" key="6">
    <source>
        <dbReference type="Pfam" id="PF07980"/>
    </source>
</evidence>
<proteinExistence type="inferred from homology"/>
<evidence type="ECO:0000259" key="7">
    <source>
        <dbReference type="Pfam" id="PF14322"/>
    </source>
</evidence>
<dbReference type="SUPFAM" id="SSF48452">
    <property type="entry name" value="TPR-like"/>
    <property type="match status" value="1"/>
</dbReference>
<name>A0A0F5J7F7_9BACT</name>
<dbReference type="Pfam" id="PF07980">
    <property type="entry name" value="SusD_RagB"/>
    <property type="match status" value="1"/>
</dbReference>
<evidence type="ECO:0000256" key="3">
    <source>
        <dbReference type="ARBA" id="ARBA00022729"/>
    </source>
</evidence>
<dbReference type="InterPro" id="IPR012944">
    <property type="entry name" value="SusD_RagB_dom"/>
</dbReference>
<sequence>MNLKKYIVLPVIALTGWGLSGCSSDFLDKYPLDEQTEATAFKTSDNFKTYAWGLYEYFDGFPTDGGYTPANISSEYNTDNIIYANSGGESDYAYQLKKLPATSSSWSFTYIRRVNIMLQNIDGSSMSDVDKDHWRSVGYFFRALRYFDMMVAYGDVPWIDKVLSDTDTEDLYCERTPRDEVAKHILEDLQWAEEHIKEGGTGTNTINVHVVRALISRFGLFEGTWRKYHGLNDSETYLRACANASEKLMSAYPSIMPNYDDLYNSEELVGKAGVILAKQYETDMVTHSITRVIRSSAWYVDLTKDAVDSYLCSDGRPVSTSKVYEGDKDLNAQFRHRDRRLYWTVVPPYKVKLTGAAGTSFGWEHTGVASDREYIDFMEEIGGSATGKSLPVSNFVGYQVSGFPHFRNYPNGQGFLVTHLGFYFWKYYNRHVDNMALRSSTVDYLLFGIEEVMLNYAEAKFELGEFSQSVADATINKLRVRAVIPAMNVSEIDASFDLNRDQSVDPVLWEIRRERRIELMGDGFRFRDLKRWKKGEYVNKQPLGAWVKSSDYGSKLNILGGADEGYSILFAKPSGWLEKYYLEPIPTQEIALNPKLKQNPGWETAE</sequence>
<dbReference type="EMBL" id="AQHV01000014">
    <property type="protein sequence ID" value="KKB53420.1"/>
    <property type="molecule type" value="Genomic_DNA"/>
</dbReference>
<evidence type="ECO:0000313" key="8">
    <source>
        <dbReference type="EMBL" id="KKB53420.1"/>
    </source>
</evidence>
<dbReference type="GO" id="GO:0009279">
    <property type="term" value="C:cell outer membrane"/>
    <property type="evidence" value="ECO:0007669"/>
    <property type="project" value="UniProtKB-SubCell"/>
</dbReference>
<dbReference type="Gene3D" id="1.25.40.390">
    <property type="match status" value="1"/>
</dbReference>
<dbReference type="AlphaFoldDB" id="A0A0F5J7F7"/>
<protein>
    <recommendedName>
        <fullName evidence="10">RagB/SusD domain-containing protein</fullName>
    </recommendedName>
</protein>
<dbReference type="PROSITE" id="PS51257">
    <property type="entry name" value="PROKAR_LIPOPROTEIN"/>
    <property type="match status" value="1"/>
</dbReference>
<evidence type="ECO:0000256" key="2">
    <source>
        <dbReference type="ARBA" id="ARBA00006275"/>
    </source>
</evidence>
<dbReference type="RefSeq" id="WP_046146675.1">
    <property type="nucleotide sequence ID" value="NZ_KQ033913.1"/>
</dbReference>
<dbReference type="PATRIC" id="fig|927665.4.peg.3040"/>
<dbReference type="InterPro" id="IPR033985">
    <property type="entry name" value="SusD-like_N"/>
</dbReference>
<organism evidence="8 9">
    <name type="scientific">Parabacteroides goldsteinii DSM 19448 = WAL 12034</name>
    <dbReference type="NCBI Taxonomy" id="927665"/>
    <lineage>
        <taxon>Bacteria</taxon>
        <taxon>Pseudomonadati</taxon>
        <taxon>Bacteroidota</taxon>
        <taxon>Bacteroidia</taxon>
        <taxon>Bacteroidales</taxon>
        <taxon>Tannerellaceae</taxon>
        <taxon>Parabacteroides</taxon>
    </lineage>
</organism>
<evidence type="ECO:0000256" key="5">
    <source>
        <dbReference type="ARBA" id="ARBA00023237"/>
    </source>
</evidence>
<dbReference type="InterPro" id="IPR011990">
    <property type="entry name" value="TPR-like_helical_dom_sf"/>
</dbReference>
<keyword evidence="5" id="KW-0998">Cell outer membrane</keyword>
<evidence type="ECO:0000313" key="9">
    <source>
        <dbReference type="Proteomes" id="UP000033047"/>
    </source>
</evidence>
<comment type="subcellular location">
    <subcellularLocation>
        <location evidence="1">Cell outer membrane</location>
    </subcellularLocation>
</comment>
<dbReference type="Pfam" id="PF14322">
    <property type="entry name" value="SusD-like_3"/>
    <property type="match status" value="1"/>
</dbReference>
<evidence type="ECO:0000256" key="1">
    <source>
        <dbReference type="ARBA" id="ARBA00004442"/>
    </source>
</evidence>
<dbReference type="HOGENOM" id="CLU_015553_0_1_10"/>
<accession>A0A0F5J7F7</accession>
<comment type="similarity">
    <text evidence="2">Belongs to the SusD family.</text>
</comment>
<reference evidence="8 9" key="1">
    <citation type="submission" date="2013-04" db="EMBL/GenBank/DDBJ databases">
        <title>The Genome Sequence of Parabacteroides goldsteinii DSM 19448.</title>
        <authorList>
            <consortium name="The Broad Institute Genomics Platform"/>
            <person name="Earl A."/>
            <person name="Ward D."/>
            <person name="Feldgarden M."/>
            <person name="Gevers D."/>
            <person name="Martens E."/>
            <person name="Sakamoto M."/>
            <person name="Benno Y."/>
            <person name="Song Y."/>
            <person name="Liu C."/>
            <person name="Lee J."/>
            <person name="Bolanos M."/>
            <person name="Vaisanen M.L."/>
            <person name="Finegold S.M."/>
            <person name="Walker B."/>
            <person name="Young S."/>
            <person name="Zeng Q."/>
            <person name="Gargeya S."/>
            <person name="Fitzgerald M."/>
            <person name="Haas B."/>
            <person name="Abouelleil A."/>
            <person name="Allen A.W."/>
            <person name="Alvarado L."/>
            <person name="Arachchi H.M."/>
            <person name="Berlin A.M."/>
            <person name="Chapman S.B."/>
            <person name="Gainer-Dewar J."/>
            <person name="Goldberg J."/>
            <person name="Griggs A."/>
            <person name="Gujja S."/>
            <person name="Hansen M."/>
            <person name="Howarth C."/>
            <person name="Imamovic A."/>
            <person name="Ireland A."/>
            <person name="Larimer J."/>
            <person name="McCowan C."/>
            <person name="Murphy C."/>
            <person name="Pearson M."/>
            <person name="Poon T.W."/>
            <person name="Priest M."/>
            <person name="Roberts A."/>
            <person name="Saif S."/>
            <person name="Shea T."/>
            <person name="Sisk P."/>
            <person name="Sykes S."/>
            <person name="Wortman J."/>
            <person name="Nusbaum C."/>
            <person name="Birren B."/>
        </authorList>
    </citation>
    <scope>NUCLEOTIDE SEQUENCE [LARGE SCALE GENOMIC DNA]</scope>
    <source>
        <strain evidence="8 9">DSM 19448</strain>
    </source>
</reference>
<dbReference type="STRING" id="927665.HMPREF1535_02961"/>
<comment type="caution">
    <text evidence="8">The sequence shown here is derived from an EMBL/GenBank/DDBJ whole genome shotgun (WGS) entry which is preliminary data.</text>
</comment>
<dbReference type="Proteomes" id="UP000033047">
    <property type="component" value="Unassembled WGS sequence"/>
</dbReference>
<keyword evidence="4" id="KW-0472">Membrane</keyword>
<gene>
    <name evidence="8" type="ORF">HMPREF1535_02961</name>
</gene>
<evidence type="ECO:0008006" key="10">
    <source>
        <dbReference type="Google" id="ProtNLM"/>
    </source>
</evidence>
<feature type="domain" description="SusD-like N-terminal" evidence="7">
    <location>
        <begin position="25"/>
        <end position="198"/>
    </location>
</feature>
<feature type="domain" description="RagB/SusD" evidence="6">
    <location>
        <begin position="300"/>
        <end position="602"/>
    </location>
</feature>
<keyword evidence="3" id="KW-0732">Signal</keyword>
<evidence type="ECO:0000256" key="4">
    <source>
        <dbReference type="ARBA" id="ARBA00023136"/>
    </source>
</evidence>